<dbReference type="Pfam" id="PF12833">
    <property type="entry name" value="HTH_18"/>
    <property type="match status" value="1"/>
</dbReference>
<dbReference type="PANTHER" id="PTHR43436">
    <property type="entry name" value="ARAC-FAMILY TRANSCRIPTIONAL REGULATOR"/>
    <property type="match status" value="1"/>
</dbReference>
<name>A0A366HQB4_9BACT</name>
<keyword evidence="2" id="KW-0804">Transcription</keyword>
<evidence type="ECO:0000256" key="3">
    <source>
        <dbReference type="SAM" id="MobiDB-lite"/>
    </source>
</evidence>
<proteinExistence type="predicted"/>
<feature type="domain" description="HTH araC/xylS-type" evidence="4">
    <location>
        <begin position="223"/>
        <end position="321"/>
    </location>
</feature>
<dbReference type="SUPFAM" id="SSF46689">
    <property type="entry name" value="Homeodomain-like"/>
    <property type="match status" value="2"/>
</dbReference>
<dbReference type="GO" id="GO:0003700">
    <property type="term" value="F:DNA-binding transcription factor activity"/>
    <property type="evidence" value="ECO:0007669"/>
    <property type="project" value="InterPro"/>
</dbReference>
<protein>
    <submittedName>
        <fullName evidence="5">AraC family transcriptional regulator</fullName>
    </submittedName>
</protein>
<dbReference type="GO" id="GO:0043565">
    <property type="term" value="F:sequence-specific DNA binding"/>
    <property type="evidence" value="ECO:0007669"/>
    <property type="project" value="InterPro"/>
</dbReference>
<dbReference type="InterPro" id="IPR009057">
    <property type="entry name" value="Homeodomain-like_sf"/>
</dbReference>
<feature type="region of interest" description="Disordered" evidence="3">
    <location>
        <begin position="1"/>
        <end position="35"/>
    </location>
</feature>
<dbReference type="Pfam" id="PF06719">
    <property type="entry name" value="AraC_N"/>
    <property type="match status" value="1"/>
</dbReference>
<dbReference type="EMBL" id="QNRR01000004">
    <property type="protein sequence ID" value="RBP44384.1"/>
    <property type="molecule type" value="Genomic_DNA"/>
</dbReference>
<evidence type="ECO:0000259" key="4">
    <source>
        <dbReference type="PROSITE" id="PS01124"/>
    </source>
</evidence>
<dbReference type="PROSITE" id="PS01124">
    <property type="entry name" value="HTH_ARAC_FAMILY_2"/>
    <property type="match status" value="1"/>
</dbReference>
<dbReference type="AlphaFoldDB" id="A0A366HQB4"/>
<dbReference type="Proteomes" id="UP000253426">
    <property type="component" value="Unassembled WGS sequence"/>
</dbReference>
<keyword evidence="6" id="KW-1185">Reference proteome</keyword>
<evidence type="ECO:0000313" key="5">
    <source>
        <dbReference type="EMBL" id="RBP44384.1"/>
    </source>
</evidence>
<reference evidence="5 6" key="1">
    <citation type="submission" date="2018-06" db="EMBL/GenBank/DDBJ databases">
        <title>Genomic Encyclopedia of Type Strains, Phase IV (KMG-IV): sequencing the most valuable type-strain genomes for metagenomic binning, comparative biology and taxonomic classification.</title>
        <authorList>
            <person name="Goeker M."/>
        </authorList>
    </citation>
    <scope>NUCLEOTIDE SEQUENCE [LARGE SCALE GENOMIC DNA]</scope>
    <source>
        <strain evidence="5 6">DSM 25532</strain>
    </source>
</reference>
<comment type="caution">
    <text evidence="5">The sequence shown here is derived from an EMBL/GenBank/DDBJ whole genome shotgun (WGS) entry which is preliminary data.</text>
</comment>
<organism evidence="5 6">
    <name type="scientific">Roseimicrobium gellanilyticum</name>
    <dbReference type="NCBI Taxonomy" id="748857"/>
    <lineage>
        <taxon>Bacteria</taxon>
        <taxon>Pseudomonadati</taxon>
        <taxon>Verrucomicrobiota</taxon>
        <taxon>Verrucomicrobiia</taxon>
        <taxon>Verrucomicrobiales</taxon>
        <taxon>Verrucomicrobiaceae</taxon>
        <taxon>Roseimicrobium</taxon>
    </lineage>
</organism>
<evidence type="ECO:0000256" key="1">
    <source>
        <dbReference type="ARBA" id="ARBA00023015"/>
    </source>
</evidence>
<dbReference type="PANTHER" id="PTHR43436:SF2">
    <property type="entry name" value="ARAC_XYLS FAMILY TRANSCRIPTIONAL REGULATOR"/>
    <property type="match status" value="1"/>
</dbReference>
<gene>
    <name evidence="5" type="ORF">DES53_104204</name>
</gene>
<evidence type="ECO:0000256" key="2">
    <source>
        <dbReference type="ARBA" id="ARBA00023163"/>
    </source>
</evidence>
<dbReference type="InterPro" id="IPR018060">
    <property type="entry name" value="HTH_AraC"/>
</dbReference>
<sequence>MGKRVVGKVGVVLPNPGMKQKSQPRLSRPAPPPPPAYPRMVSLLSELAQGEGFCASRLPGVRFMRAPRHVPRSPIAYEPGIFIVCQGRKMGYLGGRTFVYDANHYLVLSVPLPFECETEGSEEEPLLGISISVTPAMVTELLMQMGTAQPLNGPRPQAIESTAVDEGLASATMRLLEALTSVEEARILGPQIVREITYRVLQGKLGHNLRALSAPHSHFGQISRVLQRMHTEYAETYEVEELAREAGMSVSTFHAHFKAVTSSSPLQYVKNVKLHKARMLMVHEGASAGAAAAEVGYESVSQFSREFKRLFGAGPAAEAKQWRGTLMRFA</sequence>
<dbReference type="InterPro" id="IPR009594">
    <property type="entry name" value="Tscrpt_reg_HTH_AraC_N"/>
</dbReference>
<keyword evidence="1" id="KW-0805">Transcription regulation</keyword>
<accession>A0A366HQB4</accession>
<dbReference type="Gene3D" id="1.10.10.60">
    <property type="entry name" value="Homeodomain-like"/>
    <property type="match status" value="1"/>
</dbReference>
<evidence type="ECO:0000313" key="6">
    <source>
        <dbReference type="Proteomes" id="UP000253426"/>
    </source>
</evidence>
<dbReference type="SMART" id="SM00342">
    <property type="entry name" value="HTH_ARAC"/>
    <property type="match status" value="1"/>
</dbReference>